<dbReference type="InterPro" id="IPR001763">
    <property type="entry name" value="Rhodanese-like_dom"/>
</dbReference>
<sequence length="108" mass="12191">MDQIKFYESKLAFEMDAWDLHEAMKAGQDVVVLDVRQTPSFNKKHIDGAVSYPHKNITAENLADFNQNTLYVTYCDGLGCNAATNGALKMAKLGLNVKETHRWIELVE</sequence>
<dbReference type="SUPFAM" id="SSF52821">
    <property type="entry name" value="Rhodanese/Cell cycle control phosphatase"/>
    <property type="match status" value="1"/>
</dbReference>
<accession>A0A975DKE8</accession>
<dbReference type="KEGG" id="pxi:J5O05_08210"/>
<dbReference type="Pfam" id="PF00581">
    <property type="entry name" value="Rhodanese"/>
    <property type="match status" value="1"/>
</dbReference>
<evidence type="ECO:0000313" key="3">
    <source>
        <dbReference type="Proteomes" id="UP000664904"/>
    </source>
</evidence>
<evidence type="ECO:0000313" key="2">
    <source>
        <dbReference type="EMBL" id="QTH72740.1"/>
    </source>
</evidence>
<dbReference type="InterPro" id="IPR036873">
    <property type="entry name" value="Rhodanese-like_dom_sf"/>
</dbReference>
<dbReference type="Gene3D" id="3.40.250.10">
    <property type="entry name" value="Rhodanese-like domain"/>
    <property type="match status" value="1"/>
</dbReference>
<dbReference type="EMBL" id="CP072133">
    <property type="protein sequence ID" value="QTH72740.1"/>
    <property type="molecule type" value="Genomic_DNA"/>
</dbReference>
<gene>
    <name evidence="2" type="ORF">J5O05_08210</name>
</gene>
<protein>
    <recommendedName>
        <fullName evidence="1">Rhodanese domain-containing protein</fullName>
    </recommendedName>
</protein>
<dbReference type="RefSeq" id="WP_208844363.1">
    <property type="nucleotide sequence ID" value="NZ_CP072133.1"/>
</dbReference>
<dbReference type="AlphaFoldDB" id="A0A975DKE8"/>
<keyword evidence="3" id="KW-1185">Reference proteome</keyword>
<name>A0A975DKE8_9GAMM</name>
<dbReference type="PROSITE" id="PS50206">
    <property type="entry name" value="RHODANESE_3"/>
    <property type="match status" value="1"/>
</dbReference>
<organism evidence="2 3">
    <name type="scientific">Pseudoalteromonas xiamenensis</name>
    <dbReference type="NCBI Taxonomy" id="882626"/>
    <lineage>
        <taxon>Bacteria</taxon>
        <taxon>Pseudomonadati</taxon>
        <taxon>Pseudomonadota</taxon>
        <taxon>Gammaproteobacteria</taxon>
        <taxon>Alteromonadales</taxon>
        <taxon>Pseudoalteromonadaceae</taxon>
        <taxon>Pseudoalteromonas</taxon>
    </lineage>
</organism>
<feature type="domain" description="Rhodanese" evidence="1">
    <location>
        <begin position="26"/>
        <end position="108"/>
    </location>
</feature>
<dbReference type="Proteomes" id="UP000664904">
    <property type="component" value="Chromosome"/>
</dbReference>
<reference evidence="2" key="1">
    <citation type="submission" date="2021-03" db="EMBL/GenBank/DDBJ databases">
        <title>Complete Genome of Pseudoalteromonas xiamenensis STKMTI.2, a new potential marine bacterium producing anti-Vibrio compounds.</title>
        <authorList>
            <person name="Handayani D.P."/>
            <person name="Isnansetyo A."/>
            <person name="Istiqomah I."/>
            <person name="Jumina J."/>
        </authorList>
    </citation>
    <scope>NUCLEOTIDE SEQUENCE</scope>
    <source>
        <strain evidence="2">STKMTI.2</strain>
    </source>
</reference>
<evidence type="ECO:0000259" key="1">
    <source>
        <dbReference type="PROSITE" id="PS50206"/>
    </source>
</evidence>
<proteinExistence type="predicted"/>